<gene>
    <name evidence="2" type="ORF">ACFOD3_03650</name>
</gene>
<reference evidence="3" key="1">
    <citation type="journal article" date="2019" name="Int. J. Syst. Evol. Microbiol.">
        <title>The Global Catalogue of Microorganisms (GCM) 10K type strain sequencing project: providing services to taxonomists for standard genome sequencing and annotation.</title>
        <authorList>
            <consortium name="The Broad Institute Genomics Platform"/>
            <consortium name="The Broad Institute Genome Sequencing Center for Infectious Disease"/>
            <person name="Wu L."/>
            <person name="Ma J."/>
        </authorList>
    </citation>
    <scope>NUCLEOTIDE SEQUENCE [LARGE SCALE GENOMIC DNA]</scope>
    <source>
        <strain evidence="3">CGMCC 1.16855</strain>
    </source>
</reference>
<evidence type="ECO:0000313" key="2">
    <source>
        <dbReference type="EMBL" id="MFC2998973.1"/>
    </source>
</evidence>
<keyword evidence="3" id="KW-1185">Reference proteome</keyword>
<dbReference type="PANTHER" id="PTHR30411:SF1">
    <property type="entry name" value="CYTOPLASMIC PROTEIN"/>
    <property type="match status" value="1"/>
</dbReference>
<feature type="domain" description="YbaK/aminoacyl-tRNA synthetase-associated" evidence="1">
    <location>
        <begin position="29"/>
        <end position="151"/>
    </location>
</feature>
<dbReference type="EMBL" id="JBHRSB010000001">
    <property type="protein sequence ID" value="MFC2998973.1"/>
    <property type="molecule type" value="Genomic_DNA"/>
</dbReference>
<dbReference type="CDD" id="cd04333">
    <property type="entry name" value="ProX_deacylase"/>
    <property type="match status" value="1"/>
</dbReference>
<dbReference type="Proteomes" id="UP001595420">
    <property type="component" value="Unassembled WGS sequence"/>
</dbReference>
<sequence>MSGGSVERVRAALRAAGHVDTVAAFPDGTRSAADAAAAVGCDVAQIAKSIVFRAGDRPVLVIASGANRVDMSKVASGLSEASGSVFHVKRAQGDWVRDVTGFAIGGVAPVGHLTPPLVLLDEDLFQYEQVWAAAGSPMHVFATSPAELLRLTGGSRAPIREEA</sequence>
<name>A0ABV7BNY6_9PROT</name>
<dbReference type="Pfam" id="PF04073">
    <property type="entry name" value="tRNA_edit"/>
    <property type="match status" value="1"/>
</dbReference>
<protein>
    <submittedName>
        <fullName evidence="2">YbaK/EbsC family protein</fullName>
    </submittedName>
</protein>
<evidence type="ECO:0000313" key="3">
    <source>
        <dbReference type="Proteomes" id="UP001595420"/>
    </source>
</evidence>
<evidence type="ECO:0000259" key="1">
    <source>
        <dbReference type="Pfam" id="PF04073"/>
    </source>
</evidence>
<organism evidence="2 3">
    <name type="scientific">Falsiroseomonas tokyonensis</name>
    <dbReference type="NCBI Taxonomy" id="430521"/>
    <lineage>
        <taxon>Bacteria</taxon>
        <taxon>Pseudomonadati</taxon>
        <taxon>Pseudomonadota</taxon>
        <taxon>Alphaproteobacteria</taxon>
        <taxon>Acetobacterales</taxon>
        <taxon>Roseomonadaceae</taxon>
        <taxon>Falsiroseomonas</taxon>
    </lineage>
</organism>
<proteinExistence type="predicted"/>
<accession>A0ABV7BNY6</accession>
<dbReference type="RefSeq" id="WP_216834682.1">
    <property type="nucleotide sequence ID" value="NZ_JAFNJS010000001.1"/>
</dbReference>
<dbReference type="InterPro" id="IPR007214">
    <property type="entry name" value="YbaK/aa-tRNA-synth-assoc-dom"/>
</dbReference>
<comment type="caution">
    <text evidence="2">The sequence shown here is derived from an EMBL/GenBank/DDBJ whole genome shotgun (WGS) entry which is preliminary data.</text>
</comment>
<dbReference type="PANTHER" id="PTHR30411">
    <property type="entry name" value="CYTOPLASMIC PROTEIN"/>
    <property type="match status" value="1"/>
</dbReference>